<accession>A0ABT5BVU2</accession>
<sequence>MSALPRGAVTPLKGAAAAAIAWRTQGRHYITVIAKASFAFAIDAVMWRTDPQEILPVEVHHGKNPARSVRWSGDLAPYLGRADVVFTGDAHAPRGTEVQSLPVRLAVYSAGGWVLDKRLLVRDKGPFRQIPLVYERAVGGANGWENPFDGEPMDGPASILDLQDPARPAGFAPLARASPVRRRLLGSTPRKALEGPNADIPAGFDWSYFQAAPADQRIAFLQGDEWIVLEHVNPAAPRLQMRLPGARGVARLRGLDAASSAAADGELLELNADTLRIDGVEQRCTVVWRRVFPVSGEDALAAVRIVAGVEIEGEEIAWPDMPLEEQERVQPAHPPSLRLDSQETARIEVAPDGAGEARLAPELPISLSAEDVELVDPPPPLSAASLFRTLALPQEPDEPSMRAPALPFGPAAPAPASQDELEPVAAQLPALFTSTTLLSREDEARITVQPATPFPAAPPLPPRLAPELPIPGAPWSGERAARAPSAPVEPATSATSAPTATACFEAPLDTTTTAVPGLVSEASEPPAASRFFHELRRDGDGDAVPEPLPPLGEGDEVSLERCAIVAAELAERPVPRADVLRAHGLSDERWGQAETRWQEAIAEEARRRERPLRDRFDAAYLAAWEAIRGVLHPTDYARLVVATERDGAAAALDSLAIRRTVWAQMKRLWARRLAGDPRLRAHVEAEIATLRGAPRHSAESNAPAAQAG</sequence>
<evidence type="ECO:0000259" key="2">
    <source>
        <dbReference type="Pfam" id="PF09937"/>
    </source>
</evidence>
<evidence type="ECO:0000313" key="3">
    <source>
        <dbReference type="EMBL" id="MDC0678289.1"/>
    </source>
</evidence>
<dbReference type="RefSeq" id="WP_272095081.1">
    <property type="nucleotide sequence ID" value="NZ_JAQNDK010000001.1"/>
</dbReference>
<evidence type="ECO:0000256" key="1">
    <source>
        <dbReference type="SAM" id="MobiDB-lite"/>
    </source>
</evidence>
<dbReference type="EMBL" id="JAQNDK010000001">
    <property type="protein sequence ID" value="MDC0678289.1"/>
    <property type="molecule type" value="Genomic_DNA"/>
</dbReference>
<gene>
    <name evidence="3" type="ORF">POL72_11135</name>
</gene>
<dbReference type="Pfam" id="PF09937">
    <property type="entry name" value="DUF2169"/>
    <property type="match status" value="1"/>
</dbReference>
<feature type="region of interest" description="Disordered" evidence="1">
    <location>
        <begin position="474"/>
        <end position="497"/>
    </location>
</feature>
<evidence type="ECO:0000313" key="4">
    <source>
        <dbReference type="Proteomes" id="UP001217485"/>
    </source>
</evidence>
<protein>
    <submittedName>
        <fullName evidence="3">DUF2169 domain-containing protein</fullName>
    </submittedName>
</protein>
<dbReference type="InterPro" id="IPR018683">
    <property type="entry name" value="DUF2169"/>
</dbReference>
<proteinExistence type="predicted"/>
<comment type="caution">
    <text evidence="3">The sequence shown here is derived from an EMBL/GenBank/DDBJ whole genome shotgun (WGS) entry which is preliminary data.</text>
</comment>
<reference evidence="3 4" key="1">
    <citation type="submission" date="2023-01" db="EMBL/GenBank/DDBJ databases">
        <title>Minimal conservation of predation-associated metabolite biosynthetic gene clusters underscores biosynthetic potential of Myxococcota including descriptions for ten novel species: Archangium lansinium sp. nov., Myxococcus landrumus sp. nov., Nannocystis bai.</title>
        <authorList>
            <person name="Ahearne A."/>
            <person name="Stevens C."/>
            <person name="Dowd S."/>
        </authorList>
    </citation>
    <scope>NUCLEOTIDE SEQUENCE [LARGE SCALE GENOMIC DNA]</scope>
    <source>
        <strain evidence="3 4">WIWO2</strain>
    </source>
</reference>
<feature type="compositionally biased region" description="Low complexity" evidence="1">
    <location>
        <begin position="403"/>
        <end position="416"/>
    </location>
</feature>
<feature type="region of interest" description="Disordered" evidence="1">
    <location>
        <begin position="395"/>
        <end position="421"/>
    </location>
</feature>
<keyword evidence="4" id="KW-1185">Reference proteome</keyword>
<name>A0ABT5BVU2_9BACT</name>
<feature type="compositionally biased region" description="Low complexity" evidence="1">
    <location>
        <begin position="483"/>
        <end position="497"/>
    </location>
</feature>
<organism evidence="3 4">
    <name type="scientific">Sorangium atrum</name>
    <dbReference type="NCBI Taxonomy" id="2995308"/>
    <lineage>
        <taxon>Bacteria</taxon>
        <taxon>Pseudomonadati</taxon>
        <taxon>Myxococcota</taxon>
        <taxon>Polyangia</taxon>
        <taxon>Polyangiales</taxon>
        <taxon>Polyangiaceae</taxon>
        <taxon>Sorangium</taxon>
    </lineage>
</organism>
<dbReference type="Proteomes" id="UP001217485">
    <property type="component" value="Unassembled WGS sequence"/>
</dbReference>
<feature type="domain" description="DUF2169" evidence="2">
    <location>
        <begin position="26"/>
        <end position="289"/>
    </location>
</feature>